<organism evidence="1 2">
    <name type="scientific">Thermomonospora umbrina</name>
    <dbReference type="NCBI Taxonomy" id="111806"/>
    <lineage>
        <taxon>Bacteria</taxon>
        <taxon>Bacillati</taxon>
        <taxon>Actinomycetota</taxon>
        <taxon>Actinomycetes</taxon>
        <taxon>Streptosporangiales</taxon>
        <taxon>Thermomonosporaceae</taxon>
        <taxon>Thermomonospora</taxon>
    </lineage>
</organism>
<dbReference type="CDD" id="cd07067">
    <property type="entry name" value="HP_PGM_like"/>
    <property type="match status" value="1"/>
</dbReference>
<dbReference type="EMBL" id="QTTT01000001">
    <property type="protein sequence ID" value="REE98275.1"/>
    <property type="molecule type" value="Genomic_DNA"/>
</dbReference>
<dbReference type="GO" id="GO:0005737">
    <property type="term" value="C:cytoplasm"/>
    <property type="evidence" value="ECO:0007669"/>
    <property type="project" value="TreeGrafter"/>
</dbReference>
<dbReference type="PANTHER" id="PTHR48100">
    <property type="entry name" value="BROAD-SPECIFICITY PHOSPHATASE YOR283W-RELATED"/>
    <property type="match status" value="1"/>
</dbReference>
<keyword evidence="2" id="KW-1185">Reference proteome</keyword>
<dbReference type="SMART" id="SM00855">
    <property type="entry name" value="PGAM"/>
    <property type="match status" value="1"/>
</dbReference>
<reference evidence="1 2" key="1">
    <citation type="submission" date="2018-08" db="EMBL/GenBank/DDBJ databases">
        <title>Sequencing the genomes of 1000 actinobacteria strains.</title>
        <authorList>
            <person name="Klenk H.-P."/>
        </authorList>
    </citation>
    <scope>NUCLEOTIDE SEQUENCE [LARGE SCALE GENOMIC DNA]</scope>
    <source>
        <strain evidence="1 2">DSM 43927</strain>
    </source>
</reference>
<dbReference type="PANTHER" id="PTHR48100:SF1">
    <property type="entry name" value="HISTIDINE PHOSPHATASE FAMILY PROTEIN-RELATED"/>
    <property type="match status" value="1"/>
</dbReference>
<protein>
    <submittedName>
        <fullName evidence="1">2,3-bisphosphoglycerate-dependent phosphoglycerate mutase</fullName>
    </submittedName>
</protein>
<dbReference type="Gene3D" id="3.40.50.1240">
    <property type="entry name" value="Phosphoglycerate mutase-like"/>
    <property type="match status" value="1"/>
</dbReference>
<dbReference type="Pfam" id="PF00300">
    <property type="entry name" value="His_Phos_1"/>
    <property type="match status" value="1"/>
</dbReference>
<dbReference type="AlphaFoldDB" id="A0A3D9SZ78"/>
<dbReference type="InterPro" id="IPR013078">
    <property type="entry name" value="His_Pase_superF_clade-1"/>
</dbReference>
<evidence type="ECO:0000313" key="1">
    <source>
        <dbReference type="EMBL" id="REE98275.1"/>
    </source>
</evidence>
<evidence type="ECO:0000313" key="2">
    <source>
        <dbReference type="Proteomes" id="UP000256661"/>
    </source>
</evidence>
<comment type="caution">
    <text evidence="1">The sequence shown here is derived from an EMBL/GenBank/DDBJ whole genome shotgun (WGS) entry which is preliminary data.</text>
</comment>
<sequence length="190" mass="20441">MTLFYLVQHAQKEPGPGDPGLTELGLRQAERTAEWLRGVDPAAVFSSPLRRALRTAEFIADAAGVAVRTDDRLRERMNWDGDQPLDGFLDDWAAAVADRDFVPANGESSRRAGERFRAFLVEHAREAGPIVVCTHGGVTVDLLRTLMGDGALAPELLCLGVPACAITTLRGLSPVSIASMAHLERPAASQ</sequence>
<dbReference type="InterPro" id="IPR029033">
    <property type="entry name" value="His_PPase_superfam"/>
</dbReference>
<dbReference type="RefSeq" id="WP_170177708.1">
    <property type="nucleotide sequence ID" value="NZ_QTTT01000001.1"/>
</dbReference>
<gene>
    <name evidence="1" type="ORF">DFJ69_3759</name>
</gene>
<proteinExistence type="predicted"/>
<dbReference type="Proteomes" id="UP000256661">
    <property type="component" value="Unassembled WGS sequence"/>
</dbReference>
<name>A0A3D9SZ78_9ACTN</name>
<dbReference type="SUPFAM" id="SSF53254">
    <property type="entry name" value="Phosphoglycerate mutase-like"/>
    <property type="match status" value="1"/>
</dbReference>
<dbReference type="GO" id="GO:0016791">
    <property type="term" value="F:phosphatase activity"/>
    <property type="evidence" value="ECO:0007669"/>
    <property type="project" value="TreeGrafter"/>
</dbReference>
<accession>A0A3D9SZ78</accession>
<dbReference type="InterPro" id="IPR050275">
    <property type="entry name" value="PGM_Phosphatase"/>
</dbReference>